<evidence type="ECO:0000256" key="1">
    <source>
        <dbReference type="SAM" id="Phobius"/>
    </source>
</evidence>
<evidence type="ECO:0000313" key="3">
    <source>
        <dbReference type="EMBL" id="PRB86032.1"/>
    </source>
</evidence>
<keyword evidence="1" id="KW-0812">Transmembrane</keyword>
<dbReference type="InterPro" id="IPR012867">
    <property type="entry name" value="DUF1648"/>
</dbReference>
<evidence type="ECO:0000259" key="2">
    <source>
        <dbReference type="Pfam" id="PF07853"/>
    </source>
</evidence>
<comment type="caution">
    <text evidence="3">The sequence shown here is derived from an EMBL/GenBank/DDBJ whole genome shotgun (WGS) entry which is preliminary data.</text>
</comment>
<keyword evidence="5" id="KW-1185">Reference proteome</keyword>
<dbReference type="Pfam" id="PF07853">
    <property type="entry name" value="DUF1648"/>
    <property type="match status" value="1"/>
</dbReference>
<dbReference type="Proteomes" id="UP000238534">
    <property type="component" value="Unassembled WGS sequence"/>
</dbReference>
<proteinExistence type="predicted"/>
<feature type="transmembrane region" description="Helical" evidence="1">
    <location>
        <begin position="91"/>
        <end position="115"/>
    </location>
</feature>
<feature type="transmembrane region" description="Helical" evidence="1">
    <location>
        <begin position="51"/>
        <end position="71"/>
    </location>
</feature>
<name>A0A2S9CZT5_CHRCI</name>
<sequence>MVSKKIKLLFCIPCFMVLLYTAYVLYTYDHIPEMIPIHGYGDHVDGYGDKIYLFLTIGLNVLLLLLIWVLIKIPQNLNLPIEINDDNRESVFQNIQISLVVLAVIITVIFCVLFKDTVF</sequence>
<dbReference type="Proteomes" id="UP000238325">
    <property type="component" value="Unassembled WGS sequence"/>
</dbReference>
<gene>
    <name evidence="3" type="ORF">CQ022_07215</name>
    <name evidence="4" type="ORF">CQ033_00885</name>
</gene>
<dbReference type="EMBL" id="PCPP01000001">
    <property type="protein sequence ID" value="PRB86032.1"/>
    <property type="molecule type" value="Genomic_DNA"/>
</dbReference>
<reference evidence="5 6" key="1">
    <citation type="submission" date="2017-09" db="EMBL/GenBank/DDBJ databases">
        <title>Genomic, metabolic, and phenotypic characteristics of bacterial isolates from the natural microbiome of the model nematode Caenorhabditis elegans.</title>
        <authorList>
            <person name="Zimmermann J."/>
            <person name="Obeng N."/>
            <person name="Yang W."/>
            <person name="Obeng O."/>
            <person name="Kissoyan K."/>
            <person name="Pees B."/>
            <person name="Dirksen P."/>
            <person name="Hoppner M."/>
            <person name="Franke A."/>
            <person name="Rosenstiel P."/>
            <person name="Leippe M."/>
            <person name="Dierking K."/>
            <person name="Kaleta C."/>
            <person name="Schulenburg H."/>
        </authorList>
    </citation>
    <scope>NUCLEOTIDE SEQUENCE [LARGE SCALE GENOMIC DNA]</scope>
    <source>
        <strain evidence="3 6">MYb25</strain>
        <strain evidence="4 5">MYb44</strain>
    </source>
</reference>
<feature type="domain" description="DUF1648" evidence="2">
    <location>
        <begin position="16"/>
        <end position="56"/>
    </location>
</feature>
<accession>A0A2S9CZT5</accession>
<organism evidence="3 6">
    <name type="scientific">Chryseobacterium culicis</name>
    <dbReference type="NCBI Taxonomy" id="680127"/>
    <lineage>
        <taxon>Bacteria</taxon>
        <taxon>Pseudomonadati</taxon>
        <taxon>Bacteroidota</taxon>
        <taxon>Flavobacteriia</taxon>
        <taxon>Flavobacteriales</taxon>
        <taxon>Weeksellaceae</taxon>
        <taxon>Chryseobacterium group</taxon>
        <taxon>Chryseobacterium</taxon>
    </lineage>
</organism>
<dbReference type="EMBL" id="PCPH01000001">
    <property type="protein sequence ID" value="PRB91785.1"/>
    <property type="molecule type" value="Genomic_DNA"/>
</dbReference>
<evidence type="ECO:0000313" key="4">
    <source>
        <dbReference type="EMBL" id="PRB91785.1"/>
    </source>
</evidence>
<keyword evidence="1" id="KW-0472">Membrane</keyword>
<protein>
    <recommendedName>
        <fullName evidence="2">DUF1648 domain-containing protein</fullName>
    </recommendedName>
</protein>
<keyword evidence="1" id="KW-1133">Transmembrane helix</keyword>
<evidence type="ECO:0000313" key="6">
    <source>
        <dbReference type="Proteomes" id="UP000238534"/>
    </source>
</evidence>
<dbReference type="AlphaFoldDB" id="A0A2S9CZT5"/>
<evidence type="ECO:0000313" key="5">
    <source>
        <dbReference type="Proteomes" id="UP000238325"/>
    </source>
</evidence>